<protein>
    <submittedName>
        <fullName evidence="1">5364_t:CDS:1</fullName>
    </submittedName>
</protein>
<reference evidence="1" key="1">
    <citation type="submission" date="2021-06" db="EMBL/GenBank/DDBJ databases">
        <authorList>
            <person name="Kallberg Y."/>
            <person name="Tangrot J."/>
            <person name="Rosling A."/>
        </authorList>
    </citation>
    <scope>NUCLEOTIDE SEQUENCE</scope>
    <source>
        <strain evidence="1">IN212</strain>
    </source>
</reference>
<feature type="non-terminal residue" evidence="1">
    <location>
        <position position="84"/>
    </location>
</feature>
<dbReference type="EMBL" id="CAJVPZ010037503">
    <property type="protein sequence ID" value="CAG8753665.1"/>
    <property type="molecule type" value="Genomic_DNA"/>
</dbReference>
<comment type="caution">
    <text evidence="1">The sequence shown here is derived from an EMBL/GenBank/DDBJ whole genome shotgun (WGS) entry which is preliminary data.</text>
</comment>
<evidence type="ECO:0000313" key="2">
    <source>
        <dbReference type="Proteomes" id="UP000789396"/>
    </source>
</evidence>
<feature type="non-terminal residue" evidence="1">
    <location>
        <position position="1"/>
    </location>
</feature>
<name>A0A9N9NSJ7_9GLOM</name>
<dbReference type="OrthoDB" id="2479062at2759"/>
<evidence type="ECO:0000313" key="1">
    <source>
        <dbReference type="EMBL" id="CAG8753665.1"/>
    </source>
</evidence>
<organism evidence="1 2">
    <name type="scientific">Racocetra fulgida</name>
    <dbReference type="NCBI Taxonomy" id="60492"/>
    <lineage>
        <taxon>Eukaryota</taxon>
        <taxon>Fungi</taxon>
        <taxon>Fungi incertae sedis</taxon>
        <taxon>Mucoromycota</taxon>
        <taxon>Glomeromycotina</taxon>
        <taxon>Glomeromycetes</taxon>
        <taxon>Diversisporales</taxon>
        <taxon>Gigasporaceae</taxon>
        <taxon>Racocetra</taxon>
    </lineage>
</organism>
<gene>
    <name evidence="1" type="ORF">RFULGI_LOCUS13783</name>
</gene>
<dbReference type="Proteomes" id="UP000789396">
    <property type="component" value="Unassembled WGS sequence"/>
</dbReference>
<keyword evidence="2" id="KW-1185">Reference proteome</keyword>
<accession>A0A9N9NSJ7</accession>
<dbReference type="AlphaFoldDB" id="A0A9N9NSJ7"/>
<sequence>DNIGKENSSAVTLEKDTIMQPEFIVDWARETIKDFSGHQVSSDYIKIKLNYWLILNISLFALTQNSEAKARLQEVLRDWLPTPE</sequence>
<proteinExistence type="predicted"/>